<evidence type="ECO:0000259" key="4">
    <source>
        <dbReference type="Pfam" id="PF03109"/>
    </source>
</evidence>
<keyword evidence="5" id="KW-0808">Transferase</keyword>
<dbReference type="SUPFAM" id="SSF56112">
    <property type="entry name" value="Protein kinase-like (PK-like)"/>
    <property type="match status" value="1"/>
</dbReference>
<dbReference type="Pfam" id="PF03109">
    <property type="entry name" value="ABC1"/>
    <property type="match status" value="1"/>
</dbReference>
<dbReference type="PANTHER" id="PTHR10566">
    <property type="entry name" value="CHAPERONE-ACTIVITY OF BC1 COMPLEX CABC1 -RELATED"/>
    <property type="match status" value="1"/>
</dbReference>
<evidence type="ECO:0000256" key="1">
    <source>
        <dbReference type="ARBA" id="ARBA00009670"/>
    </source>
</evidence>
<reference evidence="5" key="1">
    <citation type="submission" date="2020-10" db="EMBL/GenBank/DDBJ databases">
        <authorList>
            <person name="Gilroy R."/>
        </authorList>
    </citation>
    <scope>NUCLEOTIDE SEQUENCE</scope>
    <source>
        <strain evidence="5">ChiSxjej2B14-8506</strain>
    </source>
</reference>
<evidence type="ECO:0000256" key="3">
    <source>
        <dbReference type="SAM" id="Phobius"/>
    </source>
</evidence>
<dbReference type="EMBL" id="DVNK01000051">
    <property type="protein sequence ID" value="HIU47280.1"/>
    <property type="molecule type" value="Genomic_DNA"/>
</dbReference>
<organism evidence="5 6">
    <name type="scientific">Candidatus Fimadaptatus faecigallinarum</name>
    <dbReference type="NCBI Taxonomy" id="2840814"/>
    <lineage>
        <taxon>Bacteria</taxon>
        <taxon>Bacillati</taxon>
        <taxon>Bacillota</taxon>
        <taxon>Clostridia</taxon>
        <taxon>Eubacteriales</taxon>
        <taxon>Candidatus Fimadaptatus</taxon>
    </lineage>
</organism>
<comment type="similarity">
    <text evidence="1">Belongs to the protein kinase superfamily. ADCK protein kinase family.</text>
</comment>
<accession>A0A9D1LST6</accession>
<feature type="region of interest" description="Disordered" evidence="2">
    <location>
        <begin position="1"/>
        <end position="77"/>
    </location>
</feature>
<evidence type="ECO:0000256" key="2">
    <source>
        <dbReference type="SAM" id="MobiDB-lite"/>
    </source>
</evidence>
<name>A0A9D1LST6_9FIRM</name>
<evidence type="ECO:0000313" key="5">
    <source>
        <dbReference type="EMBL" id="HIU47280.1"/>
    </source>
</evidence>
<protein>
    <submittedName>
        <fullName evidence="5">AarF/ABC1/UbiB kinase family protein</fullName>
    </submittedName>
</protein>
<dbReference type="InterPro" id="IPR050154">
    <property type="entry name" value="UbiB_kinase"/>
</dbReference>
<dbReference type="InterPro" id="IPR004147">
    <property type="entry name" value="ABC1_dom"/>
</dbReference>
<keyword evidence="5" id="KW-0418">Kinase</keyword>
<keyword evidence="3" id="KW-0812">Transmembrane</keyword>
<dbReference type="CDD" id="cd05121">
    <property type="entry name" value="ABC1_ADCK3-like"/>
    <property type="match status" value="1"/>
</dbReference>
<gene>
    <name evidence="5" type="ORF">IAC59_08505</name>
</gene>
<dbReference type="AlphaFoldDB" id="A0A9D1LST6"/>
<dbReference type="PANTHER" id="PTHR10566:SF113">
    <property type="entry name" value="PROTEIN ACTIVITY OF BC1 COMPLEX KINASE 7, CHLOROPLASTIC"/>
    <property type="match status" value="1"/>
</dbReference>
<keyword evidence="3" id="KW-1133">Transmembrane helix</keyword>
<proteinExistence type="inferred from homology"/>
<reference evidence="5" key="2">
    <citation type="journal article" date="2021" name="PeerJ">
        <title>Extensive microbial diversity within the chicken gut microbiome revealed by metagenomics and culture.</title>
        <authorList>
            <person name="Gilroy R."/>
            <person name="Ravi A."/>
            <person name="Getino M."/>
            <person name="Pursley I."/>
            <person name="Horton D.L."/>
            <person name="Alikhan N.F."/>
            <person name="Baker D."/>
            <person name="Gharbi K."/>
            <person name="Hall N."/>
            <person name="Watson M."/>
            <person name="Adriaenssens E.M."/>
            <person name="Foster-Nyarko E."/>
            <person name="Jarju S."/>
            <person name="Secka A."/>
            <person name="Antonio M."/>
            <person name="Oren A."/>
            <person name="Chaudhuri R.R."/>
            <person name="La Ragione R."/>
            <person name="Hildebrand F."/>
            <person name="Pallen M.J."/>
        </authorList>
    </citation>
    <scope>NUCLEOTIDE SEQUENCE</scope>
    <source>
        <strain evidence="5">ChiSxjej2B14-8506</strain>
    </source>
</reference>
<comment type="caution">
    <text evidence="5">The sequence shown here is derived from an EMBL/GenBank/DDBJ whole genome shotgun (WGS) entry which is preliminary data.</text>
</comment>
<evidence type="ECO:0000313" key="6">
    <source>
        <dbReference type="Proteomes" id="UP000824123"/>
    </source>
</evidence>
<keyword evidence="3" id="KW-0472">Membrane</keyword>
<dbReference type="Proteomes" id="UP000824123">
    <property type="component" value="Unassembled WGS sequence"/>
</dbReference>
<feature type="compositionally biased region" description="Polar residues" evidence="2">
    <location>
        <begin position="57"/>
        <end position="75"/>
    </location>
</feature>
<dbReference type="GO" id="GO:0016301">
    <property type="term" value="F:kinase activity"/>
    <property type="evidence" value="ECO:0007669"/>
    <property type="project" value="UniProtKB-KW"/>
</dbReference>
<feature type="compositionally biased region" description="Polar residues" evidence="2">
    <location>
        <begin position="1"/>
        <end position="19"/>
    </location>
</feature>
<feature type="transmembrane region" description="Helical" evidence="3">
    <location>
        <begin position="535"/>
        <end position="558"/>
    </location>
</feature>
<feature type="domain" description="ABC1 atypical kinase-like" evidence="4">
    <location>
        <begin position="141"/>
        <end position="382"/>
    </location>
</feature>
<sequence>MPDQPSNRQQPVDQPSVNQPAADWSAADRTSDGQSSSEPIAATPTPPGQSEPDKPQQPETQSEPTDAQTSGTDTAHTMDQRARLREIISVLSRHNIVRGLTPEKLRLILTDLGPTFVKLGQIMSGRPDMIPKAYCDELEKLCDDVQPMEFDEVRRVVEKSLGAPIEQVFSEFERMPLGAASIAQAHKARLTNGGRVVVKVQREGIHDMMEQDIALMRHAAGLLKLGTGDTVDLNIVLDEMWVASQEEMDFLTEASNGEKFYRLNKDVKYVTCPRIYRNLTTRNVLVMEYIDGYAMADFESLKRAGYDLSEIGRKLADNYIKQITDDGFFHADPHMGNLMVRDGQIVFIDMGMMGRLSARDQALFTKGIRAVAQHDVESIANILLAMGKSEGHVDRLKLQQDVDDMLTKYGDASLGSMDMAKIMNEGMDLAKAHHIAMPAGVTMLVRGISTLEGVVVRLAPEVDIISVTAAHVAGSMFANVNLRNELGKIALAAMQSGRKALDLPSLLADTLRINNKGQSKLNLEMSASEEAQKGLFDLAFVLVMGLVASALILAGAIMAQGRAQLPPHSVGAFVLAAVICLVLVVARWRRRR</sequence>
<feature type="transmembrane region" description="Helical" evidence="3">
    <location>
        <begin position="570"/>
        <end position="588"/>
    </location>
</feature>
<dbReference type="InterPro" id="IPR011009">
    <property type="entry name" value="Kinase-like_dom_sf"/>
</dbReference>